<reference evidence="1 2" key="1">
    <citation type="submission" date="2020-07" db="EMBL/GenBank/DDBJ databases">
        <title>Sequencing the genomes of 1000 actinobacteria strains.</title>
        <authorList>
            <person name="Klenk H.-P."/>
        </authorList>
    </citation>
    <scope>NUCLEOTIDE SEQUENCE [LARGE SCALE GENOMIC DNA]</scope>
    <source>
        <strain evidence="1 2">DSM 21350</strain>
    </source>
</reference>
<proteinExistence type="predicted"/>
<dbReference type="Proteomes" id="UP000535511">
    <property type="component" value="Unassembled WGS sequence"/>
</dbReference>
<comment type="caution">
    <text evidence="1">The sequence shown here is derived from an EMBL/GenBank/DDBJ whole genome shotgun (WGS) entry which is preliminary data.</text>
</comment>
<name>A0A7Y9E4F8_9ACTN</name>
<dbReference type="AlphaFoldDB" id="A0A7Y9E4F8"/>
<accession>A0A7Y9E4F8</accession>
<organism evidence="1 2">
    <name type="scientific">Nocardioides panaciterrulae</name>
    <dbReference type="NCBI Taxonomy" id="661492"/>
    <lineage>
        <taxon>Bacteria</taxon>
        <taxon>Bacillati</taxon>
        <taxon>Actinomycetota</taxon>
        <taxon>Actinomycetes</taxon>
        <taxon>Propionibacteriales</taxon>
        <taxon>Nocardioidaceae</taxon>
        <taxon>Nocardioides</taxon>
    </lineage>
</organism>
<gene>
    <name evidence="1" type="ORF">BJZ21_001121</name>
</gene>
<evidence type="ECO:0000313" key="2">
    <source>
        <dbReference type="Proteomes" id="UP000535511"/>
    </source>
</evidence>
<protein>
    <submittedName>
        <fullName evidence="1">Uncharacterized protein</fullName>
    </submittedName>
</protein>
<dbReference type="RefSeq" id="WP_179662845.1">
    <property type="nucleotide sequence ID" value="NZ_JACCBG010000001.1"/>
</dbReference>
<evidence type="ECO:0000313" key="1">
    <source>
        <dbReference type="EMBL" id="NYD41038.1"/>
    </source>
</evidence>
<sequence length="78" mass="7933">MNSTMTTTTTQIASTFGMPISGHASGSTLGRTVVGAADKCALVTPVVRDRKFVAGAGSIVSPAQAYFPGTSAWRPPSC</sequence>
<keyword evidence="2" id="KW-1185">Reference proteome</keyword>
<dbReference type="EMBL" id="JACCBG010000001">
    <property type="protein sequence ID" value="NYD41038.1"/>
    <property type="molecule type" value="Genomic_DNA"/>
</dbReference>